<keyword evidence="1" id="KW-0812">Transmembrane</keyword>
<accession>A0ABY8S759</accession>
<name>A0ABY8S759_9GAMM</name>
<evidence type="ECO:0000313" key="3">
    <source>
        <dbReference type="Proteomes" id="UP001229836"/>
    </source>
</evidence>
<gene>
    <name evidence="2" type="ORF">QLH32_08815</name>
</gene>
<evidence type="ECO:0000313" key="2">
    <source>
        <dbReference type="EMBL" id="WHP07532.1"/>
    </source>
</evidence>
<sequence>MNRHDFKPPRQILFFNFLARLLACGVLLQLRRMLMRVLPFMRLQSRVSNIVYLSWLVDAEQVRQRYPEQVTLWEKQGKTIFTILTYQHHHFGFQFLGRLRKLMPSPQQSNWRFYLDDSHPKTVIFEQVMLDQYLYVLGGRLASDVMPAQYTPVFQHQYHKQQKSIHTDIMLDPAYSFASNVQITGEKRLPDSWRNVFTSWDEAVHFLVDQDHAWAEWVDQPQRLSQGDIEMPIQFQQIQAAEMISLKAPQLLQQLGLEDNAEVFAFVVPELDFHVIGEQVLASPPLNCG</sequence>
<evidence type="ECO:0000256" key="1">
    <source>
        <dbReference type="SAM" id="Phobius"/>
    </source>
</evidence>
<reference evidence="2 3" key="1">
    <citation type="submission" date="2023-05" db="EMBL/GenBank/DDBJ databases">
        <title>The complete genome of Acinetobacter sp. nov KCTC 92772.</title>
        <authorList>
            <person name="Zhou G."/>
        </authorList>
    </citation>
    <scope>NUCLEOTIDE SEQUENCE [LARGE SCALE GENOMIC DNA]</scope>
    <source>
        <strain evidence="2 3">KCTC 92772</strain>
    </source>
</reference>
<protein>
    <submittedName>
        <fullName evidence="2">DUF2071 domain-containing protein</fullName>
    </submittedName>
</protein>
<keyword evidence="1" id="KW-1133">Transmembrane helix</keyword>
<dbReference type="InterPro" id="IPR018644">
    <property type="entry name" value="DUF2071"/>
</dbReference>
<keyword evidence="1" id="KW-0472">Membrane</keyword>
<feature type="transmembrane region" description="Helical" evidence="1">
    <location>
        <begin position="12"/>
        <end position="30"/>
    </location>
</feature>
<organism evidence="2 3">
    <name type="scientific">Acinetobacter corruptisaponis</name>
    <dbReference type="NCBI Taxonomy" id="3045147"/>
    <lineage>
        <taxon>Bacteria</taxon>
        <taxon>Pseudomonadati</taxon>
        <taxon>Pseudomonadota</taxon>
        <taxon>Gammaproteobacteria</taxon>
        <taxon>Moraxellales</taxon>
        <taxon>Moraxellaceae</taxon>
        <taxon>Acinetobacter</taxon>
    </lineage>
</organism>
<keyword evidence="3" id="KW-1185">Reference proteome</keyword>
<dbReference type="Proteomes" id="UP001229836">
    <property type="component" value="Chromosome"/>
</dbReference>
<dbReference type="Pfam" id="PF09844">
    <property type="entry name" value="DUF2071"/>
    <property type="match status" value="1"/>
</dbReference>
<dbReference type="RefSeq" id="WP_283269200.1">
    <property type="nucleotide sequence ID" value="NZ_CP125669.1"/>
</dbReference>
<proteinExistence type="predicted"/>
<dbReference type="EMBL" id="CP125669">
    <property type="protein sequence ID" value="WHP07532.1"/>
    <property type="molecule type" value="Genomic_DNA"/>
</dbReference>